<reference evidence="1" key="1">
    <citation type="journal article" date="2013" name="Genome Biol.">
        <title>Draft genome of the mountain pine beetle, Dendroctonus ponderosae Hopkins, a major forest pest.</title>
        <authorList>
            <person name="Keeling C.I."/>
            <person name="Yuen M.M."/>
            <person name="Liao N.Y."/>
            <person name="Docking T.R."/>
            <person name="Chan S.K."/>
            <person name="Taylor G.A."/>
            <person name="Palmquist D.L."/>
            <person name="Jackman S.D."/>
            <person name="Nguyen A."/>
            <person name="Li M."/>
            <person name="Henderson H."/>
            <person name="Janes J.K."/>
            <person name="Zhao Y."/>
            <person name="Pandoh P."/>
            <person name="Moore R."/>
            <person name="Sperling F.A."/>
            <person name="Huber D.P."/>
            <person name="Birol I."/>
            <person name="Jones S.J."/>
            <person name="Bohlmann J."/>
        </authorList>
    </citation>
    <scope>NUCLEOTIDE SEQUENCE</scope>
</reference>
<feature type="non-terminal residue" evidence="1">
    <location>
        <position position="1"/>
    </location>
</feature>
<sequence>MWAQYSFVGLTWKFESTKTPTMFKFLVVLSALAAFAAAASLRVNPDELHVIWDTIEKDIRVRQQEAELEIRNLFDPLRILVDDAKNKLLNDLSEVNAQVQEEIRRIEQEPHGHDISRCIRSGEEELTRIDNELIQSHLEVFERIQREAEEEVDRAIRITTDIIDEIEAFGGRVESCRDVECASDLDVEIVELYERIVKDLDGALEIANEAALIKLGLELDEAQLDHERYEEETRRLVQEVRSCADERV</sequence>
<dbReference type="HOGENOM" id="CLU_1220795_0_0_1"/>
<evidence type="ECO:0000313" key="1">
    <source>
        <dbReference type="EMBL" id="ENN75180.1"/>
    </source>
</evidence>
<name>N6U0X6_DENPD</name>
<dbReference type="EMBL" id="KB741019">
    <property type="protein sequence ID" value="ENN75180.1"/>
    <property type="molecule type" value="Genomic_DNA"/>
</dbReference>
<proteinExistence type="predicted"/>
<gene>
    <name evidence="1" type="ORF">YQE_08293</name>
</gene>
<organism evidence="1">
    <name type="scientific">Dendroctonus ponderosae</name>
    <name type="common">Mountain pine beetle</name>
    <dbReference type="NCBI Taxonomy" id="77166"/>
    <lineage>
        <taxon>Eukaryota</taxon>
        <taxon>Metazoa</taxon>
        <taxon>Ecdysozoa</taxon>
        <taxon>Arthropoda</taxon>
        <taxon>Hexapoda</taxon>
        <taxon>Insecta</taxon>
        <taxon>Pterygota</taxon>
        <taxon>Neoptera</taxon>
        <taxon>Endopterygota</taxon>
        <taxon>Coleoptera</taxon>
        <taxon>Polyphaga</taxon>
        <taxon>Cucujiformia</taxon>
        <taxon>Curculionidae</taxon>
        <taxon>Scolytinae</taxon>
        <taxon>Dendroctonus</taxon>
    </lineage>
</organism>
<accession>N6U0X6</accession>
<dbReference type="AlphaFoldDB" id="N6U0X6"/>
<protein>
    <submittedName>
        <fullName evidence="1">Uncharacterized protein</fullName>
    </submittedName>
</protein>